<evidence type="ECO:0000313" key="2">
    <source>
        <dbReference type="EMBL" id="GGF68647.1"/>
    </source>
</evidence>
<dbReference type="InterPro" id="IPR042230">
    <property type="entry name" value="CusF_sf"/>
</dbReference>
<keyword evidence="3" id="KW-1185">Reference proteome</keyword>
<dbReference type="Proteomes" id="UP000632498">
    <property type="component" value="Unassembled WGS sequence"/>
</dbReference>
<comment type="caution">
    <text evidence="2">The sequence shown here is derived from an EMBL/GenBank/DDBJ whole genome shotgun (WGS) entry which is preliminary data.</text>
</comment>
<evidence type="ECO:0000256" key="1">
    <source>
        <dbReference type="SAM" id="SignalP"/>
    </source>
</evidence>
<name>A0A917C3U1_9PROT</name>
<accession>A0A917C3U1</accession>
<proteinExistence type="predicted"/>
<protein>
    <recommendedName>
        <fullName evidence="4">Copper-binding protein</fullName>
    </recommendedName>
</protein>
<reference evidence="2" key="2">
    <citation type="submission" date="2020-09" db="EMBL/GenBank/DDBJ databases">
        <authorList>
            <person name="Sun Q."/>
            <person name="Zhou Y."/>
        </authorList>
    </citation>
    <scope>NUCLEOTIDE SEQUENCE</scope>
    <source>
        <strain evidence="2">CGMCC 1.15254</strain>
    </source>
</reference>
<evidence type="ECO:0008006" key="4">
    <source>
        <dbReference type="Google" id="ProtNLM"/>
    </source>
</evidence>
<dbReference type="AlphaFoldDB" id="A0A917C3U1"/>
<sequence length="113" mass="12002">MKKLLSIALAALSIGFLSTAALADDGHTMKEMKGHEMTMEGIHASGTVNGVKDGKINIAHGKIKELGWPPMKMDFTVAEGVDVSNVKAGQKVDFTLGKGKSGMYEIMGIKMAH</sequence>
<feature type="signal peptide" evidence="1">
    <location>
        <begin position="1"/>
        <end position="23"/>
    </location>
</feature>
<dbReference type="Gene3D" id="2.40.50.320">
    <property type="entry name" value="Copper binding periplasmic protein CusF"/>
    <property type="match status" value="1"/>
</dbReference>
<dbReference type="Pfam" id="PF11604">
    <property type="entry name" value="CusF_Ec"/>
    <property type="match status" value="1"/>
</dbReference>
<dbReference type="EMBL" id="BMHV01000017">
    <property type="protein sequence ID" value="GGF68647.1"/>
    <property type="molecule type" value="Genomic_DNA"/>
</dbReference>
<dbReference type="InterPro" id="IPR021647">
    <property type="entry name" value="CusF_Ec"/>
</dbReference>
<evidence type="ECO:0000313" key="3">
    <source>
        <dbReference type="Proteomes" id="UP000632498"/>
    </source>
</evidence>
<organism evidence="2 3">
    <name type="scientific">Terasakiella brassicae</name>
    <dbReference type="NCBI Taxonomy" id="1634917"/>
    <lineage>
        <taxon>Bacteria</taxon>
        <taxon>Pseudomonadati</taxon>
        <taxon>Pseudomonadota</taxon>
        <taxon>Alphaproteobacteria</taxon>
        <taxon>Rhodospirillales</taxon>
        <taxon>Terasakiellaceae</taxon>
        <taxon>Terasakiella</taxon>
    </lineage>
</organism>
<gene>
    <name evidence="2" type="ORF">GCM10011332_23510</name>
</gene>
<feature type="chain" id="PRO_5038124794" description="Copper-binding protein" evidence="1">
    <location>
        <begin position="24"/>
        <end position="113"/>
    </location>
</feature>
<reference evidence="2" key="1">
    <citation type="journal article" date="2014" name="Int. J. Syst. Evol. Microbiol.">
        <title>Complete genome sequence of Corynebacterium casei LMG S-19264T (=DSM 44701T), isolated from a smear-ripened cheese.</title>
        <authorList>
            <consortium name="US DOE Joint Genome Institute (JGI-PGF)"/>
            <person name="Walter F."/>
            <person name="Albersmeier A."/>
            <person name="Kalinowski J."/>
            <person name="Ruckert C."/>
        </authorList>
    </citation>
    <scope>NUCLEOTIDE SEQUENCE</scope>
    <source>
        <strain evidence="2">CGMCC 1.15254</strain>
    </source>
</reference>
<keyword evidence="1" id="KW-0732">Signal</keyword>
<dbReference type="RefSeq" id="WP_188665344.1">
    <property type="nucleotide sequence ID" value="NZ_BMHV01000017.1"/>
</dbReference>